<accession>A0A0A8ZEB7</accession>
<feature type="region of interest" description="Disordered" evidence="1">
    <location>
        <begin position="44"/>
        <end position="80"/>
    </location>
</feature>
<sequence length="80" mass="8814">MTKQKPPDMKSKRNLLQRLPDFRISTIPFPSSRLSTWSSRTPAHYLSSSSVLPPPGPLDVFPARPATPSTAPPPYQIGQS</sequence>
<protein>
    <submittedName>
        <fullName evidence="2">Uncharacterized protein</fullName>
    </submittedName>
</protein>
<evidence type="ECO:0000313" key="2">
    <source>
        <dbReference type="EMBL" id="JAD33217.1"/>
    </source>
</evidence>
<feature type="compositionally biased region" description="Pro residues" evidence="1">
    <location>
        <begin position="70"/>
        <end position="80"/>
    </location>
</feature>
<dbReference type="AlphaFoldDB" id="A0A0A8ZEB7"/>
<name>A0A0A8ZEB7_ARUDO</name>
<proteinExistence type="predicted"/>
<evidence type="ECO:0000256" key="1">
    <source>
        <dbReference type="SAM" id="MobiDB-lite"/>
    </source>
</evidence>
<reference evidence="2" key="1">
    <citation type="submission" date="2014-09" db="EMBL/GenBank/DDBJ databases">
        <authorList>
            <person name="Magalhaes I.L.F."/>
            <person name="Oliveira U."/>
            <person name="Santos F.R."/>
            <person name="Vidigal T.H.D.A."/>
            <person name="Brescovit A.D."/>
            <person name="Santos A.J."/>
        </authorList>
    </citation>
    <scope>NUCLEOTIDE SEQUENCE</scope>
    <source>
        <tissue evidence="2">Shoot tissue taken approximately 20 cm above the soil surface</tissue>
    </source>
</reference>
<organism evidence="2">
    <name type="scientific">Arundo donax</name>
    <name type="common">Giant reed</name>
    <name type="synonym">Donax arundinaceus</name>
    <dbReference type="NCBI Taxonomy" id="35708"/>
    <lineage>
        <taxon>Eukaryota</taxon>
        <taxon>Viridiplantae</taxon>
        <taxon>Streptophyta</taxon>
        <taxon>Embryophyta</taxon>
        <taxon>Tracheophyta</taxon>
        <taxon>Spermatophyta</taxon>
        <taxon>Magnoliopsida</taxon>
        <taxon>Liliopsida</taxon>
        <taxon>Poales</taxon>
        <taxon>Poaceae</taxon>
        <taxon>PACMAD clade</taxon>
        <taxon>Arundinoideae</taxon>
        <taxon>Arundineae</taxon>
        <taxon>Arundo</taxon>
    </lineage>
</organism>
<reference evidence="2" key="2">
    <citation type="journal article" date="2015" name="Data Brief">
        <title>Shoot transcriptome of the giant reed, Arundo donax.</title>
        <authorList>
            <person name="Barrero R.A."/>
            <person name="Guerrero F.D."/>
            <person name="Moolhuijzen P."/>
            <person name="Goolsby J.A."/>
            <person name="Tidwell J."/>
            <person name="Bellgard S.E."/>
            <person name="Bellgard M.I."/>
        </authorList>
    </citation>
    <scope>NUCLEOTIDE SEQUENCE</scope>
    <source>
        <tissue evidence="2">Shoot tissue taken approximately 20 cm above the soil surface</tissue>
    </source>
</reference>
<dbReference type="EMBL" id="GBRH01264678">
    <property type="protein sequence ID" value="JAD33217.1"/>
    <property type="molecule type" value="Transcribed_RNA"/>
</dbReference>